<dbReference type="EMBL" id="CP025785">
    <property type="protein sequence ID" value="AWG43248.1"/>
    <property type="molecule type" value="Genomic_DNA"/>
</dbReference>
<protein>
    <submittedName>
        <fullName evidence="1">Uncharacterized protein</fullName>
    </submittedName>
</protein>
<dbReference type="OrthoDB" id="351014at2"/>
<reference evidence="1 2" key="1">
    <citation type="submission" date="2018-01" db="EMBL/GenBank/DDBJ databases">
        <title>Genome sequence of Borrelia tachyglossi.</title>
        <authorList>
            <person name="Gofton A.W."/>
        </authorList>
    </citation>
    <scope>NUCLEOTIDE SEQUENCE [LARGE SCALE GENOMIC DNA]</scope>
    <source>
        <strain evidence="1 2">Bc-F10-1268</strain>
    </source>
</reference>
<dbReference type="RefSeq" id="WP_108729645.1">
    <property type="nucleotide sequence ID" value="NZ_CP025785.1"/>
</dbReference>
<name>A0A2S1LY71_9SPIR</name>
<gene>
    <name evidence="1" type="ORF">CR532_04335</name>
</gene>
<evidence type="ECO:0000313" key="2">
    <source>
        <dbReference type="Proteomes" id="UP000244655"/>
    </source>
</evidence>
<sequence length="170" mass="20359">MNEISLTILLTLLVIFPLELLHSTEKEKLEKLNKLYMLYDLNNNLPKEFETINEIKNLNLEHYYLLMAKYLLKIKKYKEANNCLAKMKGTQDKNTKNEVLLLKLIINEDKISEEEINDILKRHKELDVKIIYQIYNITRVKNNKISLKIKNIILKNYPKSIYSYKIKRNE</sequence>
<accession>A0A2S1LY71</accession>
<dbReference type="Proteomes" id="UP000244655">
    <property type="component" value="Chromosome"/>
</dbReference>
<organism evidence="1 2">
    <name type="scientific">Candidatus Borreliella tachyglossi</name>
    <dbReference type="NCBI Taxonomy" id="1964448"/>
    <lineage>
        <taxon>Bacteria</taxon>
        <taxon>Pseudomonadati</taxon>
        <taxon>Spirochaetota</taxon>
        <taxon>Spirochaetia</taxon>
        <taxon>Spirochaetales</taxon>
        <taxon>Borreliaceae</taxon>
        <taxon>Borreliella</taxon>
    </lineage>
</organism>
<dbReference type="AlphaFoldDB" id="A0A2S1LY71"/>
<proteinExistence type="predicted"/>
<keyword evidence="2" id="KW-1185">Reference proteome</keyword>
<evidence type="ECO:0000313" key="1">
    <source>
        <dbReference type="EMBL" id="AWG43248.1"/>
    </source>
</evidence>